<organism evidence="2 3">
    <name type="scientific">Limulus polyphemus</name>
    <name type="common">Atlantic horseshoe crab</name>
    <dbReference type="NCBI Taxonomy" id="6850"/>
    <lineage>
        <taxon>Eukaryota</taxon>
        <taxon>Metazoa</taxon>
        <taxon>Ecdysozoa</taxon>
        <taxon>Arthropoda</taxon>
        <taxon>Chelicerata</taxon>
        <taxon>Merostomata</taxon>
        <taxon>Xiphosura</taxon>
        <taxon>Limulidae</taxon>
        <taxon>Limulus</taxon>
    </lineage>
</organism>
<evidence type="ECO:0000259" key="1">
    <source>
        <dbReference type="Pfam" id="PF24082"/>
    </source>
</evidence>
<name>A0ABM1TJW7_LIMPO</name>
<dbReference type="Proteomes" id="UP000694941">
    <property type="component" value="Unplaced"/>
</dbReference>
<dbReference type="InterPro" id="IPR056199">
    <property type="entry name" value="SPEF2_C"/>
</dbReference>
<accession>A0ABM1TJW7</accession>
<dbReference type="GeneID" id="111088975"/>
<dbReference type="InterPro" id="IPR052634">
    <property type="entry name" value="Sperm_flagellar-bone_growth"/>
</dbReference>
<gene>
    <name evidence="3" type="primary">LOC111088975</name>
</gene>
<reference evidence="3" key="1">
    <citation type="submission" date="2025-08" db="UniProtKB">
        <authorList>
            <consortium name="RefSeq"/>
        </authorList>
    </citation>
    <scope>IDENTIFICATION</scope>
    <source>
        <tissue evidence="3">Muscle</tissue>
    </source>
</reference>
<evidence type="ECO:0000313" key="3">
    <source>
        <dbReference type="RefSeq" id="XP_022256173.1"/>
    </source>
</evidence>
<protein>
    <submittedName>
        <fullName evidence="3">Uncharacterized protein LOC111088975</fullName>
    </submittedName>
</protein>
<dbReference type="RefSeq" id="XP_022256173.1">
    <property type="nucleotide sequence ID" value="XM_022400465.1"/>
</dbReference>
<keyword evidence="2" id="KW-1185">Reference proteome</keyword>
<evidence type="ECO:0000313" key="2">
    <source>
        <dbReference type="Proteomes" id="UP000694941"/>
    </source>
</evidence>
<feature type="domain" description="SPEF2 C-terminal" evidence="1">
    <location>
        <begin position="159"/>
        <end position="273"/>
    </location>
</feature>
<dbReference type="PANTHER" id="PTHR14919:SF0">
    <property type="entry name" value="SPERM FLAGELLAR PROTEIN 2"/>
    <property type="match status" value="1"/>
</dbReference>
<dbReference type="Pfam" id="PF24082">
    <property type="entry name" value="SPEF2_C"/>
    <property type="match status" value="1"/>
</dbReference>
<sequence length="281" mass="32571">MADTTITNEININIKDISNTELPYFENFKGKTEPNDGYCNLNAYYFHTISVKKFFTTTKLRLHVIHQYGKTLVGNLKNKALSVFHEMNEKIGESFQKEIKVVDQLAEFLHSEIEQETKIQEELVIVKDQLFINTGHIMFSPPQLSPIPEFQKCVHPAHFTITMACNLSRKFSEVAPSGLVTMVTLVDILCYLIASQSNDRELPLEWYQLTPRQVEMFCENLVARSVCIDWRWFLLSVSSIPTLSLDRLLTLKKQFTELDKEKTMKLSLEIFHDVCEMLLDH</sequence>
<dbReference type="PANTHER" id="PTHR14919">
    <property type="entry name" value="KPL2-RELATED"/>
    <property type="match status" value="1"/>
</dbReference>
<proteinExistence type="predicted"/>